<accession>A0A0C9VHE4</accession>
<sequence>LRAMATGNLTRPDNIFATSRVADTLKRCRTIPEEQPTHTNHFPIKLVFDTTLQTKENFKDVDWTEFNEHLSTGLSILNLNEMIRNVEEFEERRTLLEKALQATIEAIIPMTRPSKYMKCWWTKELSKLRAETRRLMRQLSARRQETNHPIHDKYRRAQNTY</sequence>
<feature type="non-terminal residue" evidence="2">
    <location>
        <position position="1"/>
    </location>
</feature>
<dbReference type="Proteomes" id="UP000054279">
    <property type="component" value="Unassembled WGS sequence"/>
</dbReference>
<organism evidence="2 3">
    <name type="scientific">Sphaerobolus stellatus (strain SS14)</name>
    <dbReference type="NCBI Taxonomy" id="990650"/>
    <lineage>
        <taxon>Eukaryota</taxon>
        <taxon>Fungi</taxon>
        <taxon>Dikarya</taxon>
        <taxon>Basidiomycota</taxon>
        <taxon>Agaricomycotina</taxon>
        <taxon>Agaricomycetes</taxon>
        <taxon>Phallomycetidae</taxon>
        <taxon>Geastrales</taxon>
        <taxon>Sphaerobolaceae</taxon>
        <taxon>Sphaerobolus</taxon>
    </lineage>
</organism>
<name>A0A0C9VHE4_SPHS4</name>
<dbReference type="OrthoDB" id="3261136at2759"/>
<reference evidence="2 3" key="1">
    <citation type="submission" date="2014-06" db="EMBL/GenBank/DDBJ databases">
        <title>Evolutionary Origins and Diversification of the Mycorrhizal Mutualists.</title>
        <authorList>
            <consortium name="DOE Joint Genome Institute"/>
            <consortium name="Mycorrhizal Genomics Consortium"/>
            <person name="Kohler A."/>
            <person name="Kuo A."/>
            <person name="Nagy L.G."/>
            <person name="Floudas D."/>
            <person name="Copeland A."/>
            <person name="Barry K.W."/>
            <person name="Cichocki N."/>
            <person name="Veneault-Fourrey C."/>
            <person name="LaButti K."/>
            <person name="Lindquist E.A."/>
            <person name="Lipzen A."/>
            <person name="Lundell T."/>
            <person name="Morin E."/>
            <person name="Murat C."/>
            <person name="Riley R."/>
            <person name="Ohm R."/>
            <person name="Sun H."/>
            <person name="Tunlid A."/>
            <person name="Henrissat B."/>
            <person name="Grigoriev I.V."/>
            <person name="Hibbett D.S."/>
            <person name="Martin F."/>
        </authorList>
    </citation>
    <scope>NUCLEOTIDE SEQUENCE [LARGE SCALE GENOMIC DNA]</scope>
    <source>
        <strain evidence="2 3">SS14</strain>
    </source>
</reference>
<evidence type="ECO:0000313" key="3">
    <source>
        <dbReference type="Proteomes" id="UP000054279"/>
    </source>
</evidence>
<gene>
    <name evidence="2" type="ORF">M422DRAFT_107600</name>
</gene>
<feature type="compositionally biased region" description="Basic and acidic residues" evidence="1">
    <location>
        <begin position="142"/>
        <end position="152"/>
    </location>
</feature>
<evidence type="ECO:0008006" key="4">
    <source>
        <dbReference type="Google" id="ProtNLM"/>
    </source>
</evidence>
<keyword evidence="3" id="KW-1185">Reference proteome</keyword>
<dbReference type="HOGENOM" id="CLU_115679_0_0_1"/>
<dbReference type="AlphaFoldDB" id="A0A0C9VHE4"/>
<proteinExistence type="predicted"/>
<feature type="non-terminal residue" evidence="2">
    <location>
        <position position="161"/>
    </location>
</feature>
<evidence type="ECO:0000313" key="2">
    <source>
        <dbReference type="EMBL" id="KIJ46646.1"/>
    </source>
</evidence>
<protein>
    <recommendedName>
        <fullName evidence="4">Endonuclease/exonuclease/phosphatase domain-containing protein</fullName>
    </recommendedName>
</protein>
<dbReference type="EMBL" id="KN837106">
    <property type="protein sequence ID" value="KIJ46646.1"/>
    <property type="molecule type" value="Genomic_DNA"/>
</dbReference>
<feature type="region of interest" description="Disordered" evidence="1">
    <location>
        <begin position="142"/>
        <end position="161"/>
    </location>
</feature>
<evidence type="ECO:0000256" key="1">
    <source>
        <dbReference type="SAM" id="MobiDB-lite"/>
    </source>
</evidence>